<dbReference type="PROSITE" id="PS50021">
    <property type="entry name" value="CH"/>
    <property type="match status" value="1"/>
</dbReference>
<name>F1KQZ7_ASCSU</name>
<dbReference type="GO" id="GO:0007051">
    <property type="term" value="P:spindle organization"/>
    <property type="evidence" value="ECO:0007669"/>
    <property type="project" value="TreeGrafter"/>
</dbReference>
<keyword evidence="2" id="KW-0963">Cytoplasm</keyword>
<feature type="region of interest" description="Disordered" evidence="6">
    <location>
        <begin position="153"/>
        <end position="174"/>
    </location>
</feature>
<dbReference type="EMBL" id="JI164447">
    <property type="protein sequence ID" value="ADY40301.1"/>
    <property type="molecule type" value="mRNA"/>
</dbReference>
<dbReference type="PROSITE" id="PS50096">
    <property type="entry name" value="IQ"/>
    <property type="match status" value="14"/>
</dbReference>
<dbReference type="CDD" id="cd23767">
    <property type="entry name" value="IQCD"/>
    <property type="match status" value="1"/>
</dbReference>
<evidence type="ECO:0000256" key="4">
    <source>
        <dbReference type="ARBA" id="ARBA00022860"/>
    </source>
</evidence>
<dbReference type="Gene3D" id="1.20.5.190">
    <property type="match status" value="6"/>
</dbReference>
<dbReference type="PANTHER" id="PTHR22706:SF1">
    <property type="entry name" value="ASSEMBLY FACTOR FOR SPINDLE MICROTUBULES"/>
    <property type="match status" value="1"/>
</dbReference>
<evidence type="ECO:0000256" key="1">
    <source>
        <dbReference type="ARBA" id="ARBA00004496"/>
    </source>
</evidence>
<evidence type="ECO:0000313" key="8">
    <source>
        <dbReference type="EMBL" id="ADY40301.1"/>
    </source>
</evidence>
<dbReference type="GO" id="GO:0000278">
    <property type="term" value="P:mitotic cell cycle"/>
    <property type="evidence" value="ECO:0007669"/>
    <property type="project" value="TreeGrafter"/>
</dbReference>
<keyword evidence="3" id="KW-0677">Repeat</keyword>
<dbReference type="InterPro" id="IPR027417">
    <property type="entry name" value="P-loop_NTPase"/>
</dbReference>
<dbReference type="CDD" id="cd21223">
    <property type="entry name" value="CH_ASPM_rpt1"/>
    <property type="match status" value="1"/>
</dbReference>
<evidence type="ECO:0000259" key="7">
    <source>
        <dbReference type="PROSITE" id="PS50021"/>
    </source>
</evidence>
<dbReference type="GO" id="GO:0005516">
    <property type="term" value="F:calmodulin binding"/>
    <property type="evidence" value="ECO:0007669"/>
    <property type="project" value="UniProtKB-KW"/>
</dbReference>
<dbReference type="InterPro" id="IPR051185">
    <property type="entry name" value="ASPM"/>
</dbReference>
<dbReference type="InterPro" id="IPR016024">
    <property type="entry name" value="ARM-type_fold"/>
</dbReference>
<dbReference type="InterPro" id="IPR036872">
    <property type="entry name" value="CH_dom_sf"/>
</dbReference>
<sequence>MANRIPFRDVVNPNENGREIHQRCDTDNVSMLMGMEFMSSTMLSTNTPRTSTRQEWRESAILGSTTLSKTFTRFHFSDEEFEKENEASFAVPPLPHHIRSSSVATRSPNETITKRRAESVADICRHEEGATLRISPGTGASEQKMAKRLAALRKRDNRRRERLSERASSSQKSNRIDLTLTAQKFLHNGNSIPQSSPIVFHHTPQLQTENVTKFSGLQDLTDGTPIRTAPDIDVTYTVSKCKSGDVGTFSLANETAADDVCDVEERSFRHMEALTAWLNYLLRGDCDDENFHETAVRSKAEADRHLRELLTMDMDPKAARMKALDDAKGFNFKTFFADAKMTTFRKRAQQIYRASDIPQKIVALVEEGKISVASDRKVFYHLGLQTKLLKLLLDFQPFWLRLGLETIFGTEIDIPVKEAFKPAIVMFIAQRLFRDPLVMNNRRYVVGRGKTIVTEAGEKMLLRHFLTKILQFLFIVEAARQDGELAQRRPRLFLRSSSVKSVADVLAVLSREVMSGSSNLPKALAKIGFKPKYKQGFFEEFQYFVKDFTTDLGDGIILGKAVELVAGLEPNSVIGCLRNPSGDRLRKIGNVNEVLNAASNHGIDIGGLKAERIVQGRVEDTLEFVWRLVGVFAAREYRLENNLRRESIKLNASTRHSLYRSAPNDMSGSQLLLHVYRQLAERFGIKQKLDDIGDLRDGVLLARIWSEYVVGGRPLSSFNGDTLLQKLARAAEEVLGVPSRLVSSDCAHLDSKSLSLFARIYLNCALEWNRLSRAAIVVQRAYRCYAIRKATGERVAANMRAEAPVGEDERLVKAAIIIQRMVRGWIARKHYQEIMRQKEQRVIDTHYAVIIQSCVRGILARRAFRELKAQKELERSTLAATVLQCAVRGWLARRRYEHILAERRYEVEQRAAIVIQSSVRGFLARRHFDKIMSLRDHERKNRAAIILQCAIRGWIMRCHYKRMLADHQHSIMENAATLIQKTFRGYLARCYMKNLRVQKEAEKHKVAIVIQCAVRQFLARRWSQRLRSARDEAIRLRAALIIQRNVRKFLAKRRLEYLRAQRKMERNNAAVVIQKAVKCFLTRRRLTHSMVQKAVQRNQAAITLQRITRGFLCRRAVQQLRKAIEEMKRQRAVVVIQRSLRGFFARQTLKRLKKEKEEARRQQAAITIQCAIRHFLAKRCLQRLRTIRVETQRNHAATLIQSYIRRFLAYRRFIRLKAQKQRERNYAAVIIQTWLRGLIAQRRAADVIIFDRCARDRELVGDEEIALKSSEDITTTAVELSIGDAGDGSKKQKDYRDEVLAIYRRLKQLRKEQKDLKAILRAYFRAVARRKAQEEAENKRRNQAALRIQAAWRGYRSRTQNIEGMEKIASGMARFHAQKITDEERKHRKKPILDRVMELAPLLCSDDLYMRSYAANNLAKFTHYSEACALHVFNEGGIELILDSLDSSNRGFASVQVVTSLVVILSNLLTFESVKSQISAKRRLDMTSRCFHFWYAYLNSSTVVESVSRVLIILAGMDEHCRAYPKAPFYMKELRKRYASLGLSVTDSRRRCLDKVESAYRIVGDTTICVTTSHA</sequence>
<dbReference type="Pfam" id="PF00307">
    <property type="entry name" value="CH"/>
    <property type="match status" value="1"/>
</dbReference>
<dbReference type="GO" id="GO:0000922">
    <property type="term" value="C:spindle pole"/>
    <property type="evidence" value="ECO:0007669"/>
    <property type="project" value="TreeGrafter"/>
</dbReference>
<dbReference type="SUPFAM" id="SSF52540">
    <property type="entry name" value="P-loop containing nucleoside triphosphate hydrolases"/>
    <property type="match status" value="3"/>
</dbReference>
<dbReference type="InterPro" id="IPR001715">
    <property type="entry name" value="CH_dom"/>
</dbReference>
<feature type="coiled-coil region" evidence="5">
    <location>
        <begin position="1113"/>
        <end position="1169"/>
    </location>
</feature>
<dbReference type="Pfam" id="PF00612">
    <property type="entry name" value="IQ"/>
    <property type="match status" value="14"/>
</dbReference>
<dbReference type="PANTHER" id="PTHR22706">
    <property type="entry name" value="ASSEMBLY FACTOR FOR SPINDLE MICROTUBULES"/>
    <property type="match status" value="1"/>
</dbReference>
<accession>F1KQZ7</accession>
<protein>
    <submittedName>
        <fullName evidence="8">Protein abnormal spindle</fullName>
    </submittedName>
</protein>
<dbReference type="InterPro" id="IPR000048">
    <property type="entry name" value="IQ_motif_EF-hand-BS"/>
</dbReference>
<comment type="subcellular location">
    <subcellularLocation>
        <location evidence="1">Cytoplasm</location>
    </subcellularLocation>
</comment>
<evidence type="ECO:0000256" key="2">
    <source>
        <dbReference type="ARBA" id="ARBA00022490"/>
    </source>
</evidence>
<reference evidence="8" key="1">
    <citation type="journal article" date="2011" name="Genome Res.">
        <title>Deep small RNA sequencing from the nematode Ascaris reveals conservation, functional diversification, and novel developmental profiles.</title>
        <authorList>
            <person name="Wang J."/>
            <person name="Czech B."/>
            <person name="Crunk A."/>
            <person name="Wallace A."/>
            <person name="Mitreva M."/>
            <person name="Hannon G.J."/>
            <person name="Davis R.E."/>
        </authorList>
    </citation>
    <scope>NUCLEOTIDE SEQUENCE</scope>
</reference>
<feature type="domain" description="Calponin-homology (CH)" evidence="7">
    <location>
        <begin position="514"/>
        <end position="633"/>
    </location>
</feature>
<keyword evidence="4" id="KW-0112">Calmodulin-binding</keyword>
<feature type="coiled-coil region" evidence="5">
    <location>
        <begin position="1292"/>
        <end position="1349"/>
    </location>
</feature>
<dbReference type="Gene3D" id="1.25.10.10">
    <property type="entry name" value="Leucine-rich Repeat Variant"/>
    <property type="match status" value="1"/>
</dbReference>
<keyword evidence="5" id="KW-0175">Coiled coil</keyword>
<dbReference type="GO" id="GO:0051295">
    <property type="term" value="P:establishment of meiotic spindle localization"/>
    <property type="evidence" value="ECO:0007669"/>
    <property type="project" value="TreeGrafter"/>
</dbReference>
<dbReference type="SUPFAM" id="SSF48371">
    <property type="entry name" value="ARM repeat"/>
    <property type="match status" value="1"/>
</dbReference>
<dbReference type="SMART" id="SM00015">
    <property type="entry name" value="IQ"/>
    <property type="match status" value="16"/>
</dbReference>
<evidence type="ECO:0000256" key="5">
    <source>
        <dbReference type="SAM" id="Coils"/>
    </source>
</evidence>
<evidence type="ECO:0000256" key="3">
    <source>
        <dbReference type="ARBA" id="ARBA00022737"/>
    </source>
</evidence>
<organism evidence="8">
    <name type="scientific">Ascaris suum</name>
    <name type="common">Pig roundworm</name>
    <name type="synonym">Ascaris lumbricoides</name>
    <dbReference type="NCBI Taxonomy" id="6253"/>
    <lineage>
        <taxon>Eukaryota</taxon>
        <taxon>Metazoa</taxon>
        <taxon>Ecdysozoa</taxon>
        <taxon>Nematoda</taxon>
        <taxon>Chromadorea</taxon>
        <taxon>Rhabditida</taxon>
        <taxon>Spirurina</taxon>
        <taxon>Ascaridomorpha</taxon>
        <taxon>Ascaridoidea</taxon>
        <taxon>Ascarididae</taxon>
        <taxon>Ascaris</taxon>
    </lineage>
</organism>
<dbReference type="GO" id="GO:0005737">
    <property type="term" value="C:cytoplasm"/>
    <property type="evidence" value="ECO:0007669"/>
    <property type="project" value="UniProtKB-SubCell"/>
</dbReference>
<dbReference type="Gene3D" id="1.10.418.10">
    <property type="entry name" value="Calponin-like domain"/>
    <property type="match status" value="1"/>
</dbReference>
<dbReference type="Gene3D" id="4.10.270.10">
    <property type="entry name" value="Myosin, subunit A"/>
    <property type="match status" value="1"/>
</dbReference>
<dbReference type="InterPro" id="IPR011989">
    <property type="entry name" value="ARM-like"/>
</dbReference>
<proteinExistence type="evidence at transcript level"/>
<evidence type="ECO:0000256" key="6">
    <source>
        <dbReference type="SAM" id="MobiDB-lite"/>
    </source>
</evidence>
<dbReference type="SUPFAM" id="SSF47576">
    <property type="entry name" value="Calponin-homology domain, CH-domain"/>
    <property type="match status" value="1"/>
</dbReference>